<dbReference type="AlphaFoldDB" id="A0A1D1YZ59"/>
<evidence type="ECO:0000256" key="16">
    <source>
        <dbReference type="ARBA" id="ARBA00047899"/>
    </source>
</evidence>
<dbReference type="GO" id="GO:0005737">
    <property type="term" value="C:cytoplasm"/>
    <property type="evidence" value="ECO:0007669"/>
    <property type="project" value="UniProtKB-SubCell"/>
</dbReference>
<evidence type="ECO:0000256" key="10">
    <source>
        <dbReference type="ARBA" id="ARBA00022723"/>
    </source>
</evidence>
<evidence type="ECO:0000256" key="19">
    <source>
        <dbReference type="PIRSR" id="PIRSR038147-1"/>
    </source>
</evidence>
<evidence type="ECO:0000256" key="21">
    <source>
        <dbReference type="PIRSR" id="PIRSR038147-3"/>
    </source>
</evidence>
<keyword evidence="11 18" id="KW-0547">Nucleotide-binding</keyword>
<feature type="compositionally biased region" description="Acidic residues" evidence="22">
    <location>
        <begin position="23"/>
        <end position="36"/>
    </location>
</feature>
<comment type="catalytic activity">
    <reaction evidence="16 18">
        <text>L-threonyl-[protein] + ATP = O-phospho-L-threonyl-[protein] + ADP + H(+)</text>
        <dbReference type="Rhea" id="RHEA:46608"/>
        <dbReference type="Rhea" id="RHEA-COMP:11060"/>
        <dbReference type="Rhea" id="RHEA-COMP:11605"/>
        <dbReference type="ChEBI" id="CHEBI:15378"/>
        <dbReference type="ChEBI" id="CHEBI:30013"/>
        <dbReference type="ChEBI" id="CHEBI:30616"/>
        <dbReference type="ChEBI" id="CHEBI:61977"/>
        <dbReference type="ChEBI" id="CHEBI:456216"/>
        <dbReference type="EC" id="2.7.11.1"/>
    </reaction>
</comment>
<evidence type="ECO:0000256" key="12">
    <source>
        <dbReference type="ARBA" id="ARBA00022777"/>
    </source>
</evidence>
<dbReference type="PIRSF" id="PIRSF038147">
    <property type="entry name" value="Ser/Thr_PK_RIO1"/>
    <property type="match status" value="1"/>
</dbReference>
<comment type="catalytic activity">
    <reaction evidence="17 18">
        <text>L-seryl-[protein] + ATP = O-phospho-L-seryl-[protein] + ADP + H(+)</text>
        <dbReference type="Rhea" id="RHEA:17989"/>
        <dbReference type="Rhea" id="RHEA-COMP:9863"/>
        <dbReference type="Rhea" id="RHEA-COMP:11604"/>
        <dbReference type="ChEBI" id="CHEBI:15378"/>
        <dbReference type="ChEBI" id="CHEBI:29999"/>
        <dbReference type="ChEBI" id="CHEBI:30616"/>
        <dbReference type="ChEBI" id="CHEBI:83421"/>
        <dbReference type="ChEBI" id="CHEBI:456216"/>
        <dbReference type="EC" id="2.7.11.1"/>
    </reaction>
</comment>
<dbReference type="InterPro" id="IPR000719">
    <property type="entry name" value="Prot_kinase_dom"/>
</dbReference>
<feature type="compositionally biased region" description="Basic residues" evidence="22">
    <location>
        <begin position="545"/>
        <end position="568"/>
    </location>
</feature>
<dbReference type="GO" id="GO:0004674">
    <property type="term" value="F:protein serine/threonine kinase activity"/>
    <property type="evidence" value="ECO:0007669"/>
    <property type="project" value="UniProtKB-KW"/>
</dbReference>
<keyword evidence="15" id="KW-0460">Magnesium</keyword>
<dbReference type="InterPro" id="IPR051272">
    <property type="entry name" value="RIO-type_Ser/Thr_kinase"/>
</dbReference>
<evidence type="ECO:0000256" key="6">
    <source>
        <dbReference type="ARBA" id="ARBA00022490"/>
    </source>
</evidence>
<feature type="binding site" evidence="21">
    <location>
        <position position="332"/>
    </location>
    <ligand>
        <name>Mg(2+)</name>
        <dbReference type="ChEBI" id="CHEBI:18420"/>
    </ligand>
</feature>
<evidence type="ECO:0000259" key="23">
    <source>
        <dbReference type="PROSITE" id="PS50011"/>
    </source>
</evidence>
<dbReference type="GO" id="GO:0042254">
    <property type="term" value="P:ribosome biogenesis"/>
    <property type="evidence" value="ECO:0007669"/>
    <property type="project" value="UniProtKB-KW"/>
</dbReference>
<evidence type="ECO:0000256" key="2">
    <source>
        <dbReference type="ARBA" id="ARBA00004496"/>
    </source>
</evidence>
<evidence type="ECO:0000256" key="11">
    <source>
        <dbReference type="ARBA" id="ARBA00022741"/>
    </source>
</evidence>
<evidence type="ECO:0000256" key="1">
    <source>
        <dbReference type="ARBA" id="ARBA00001946"/>
    </source>
</evidence>
<feature type="binding site" evidence="21">
    <location>
        <position position="320"/>
    </location>
    <ligand>
        <name>Mg(2+)</name>
        <dbReference type="ChEBI" id="CHEBI:18420"/>
    </ligand>
</feature>
<dbReference type="Pfam" id="PF01163">
    <property type="entry name" value="RIO1"/>
    <property type="match status" value="1"/>
</dbReference>
<evidence type="ECO:0000256" key="3">
    <source>
        <dbReference type="ARBA" id="ARBA00009196"/>
    </source>
</evidence>
<feature type="active site" description="Proton acceptor" evidence="19">
    <location>
        <position position="315"/>
    </location>
</feature>
<comment type="subcellular location">
    <subcellularLocation>
        <location evidence="2">Cytoplasm</location>
    </subcellularLocation>
</comment>
<dbReference type="SMART" id="SM00090">
    <property type="entry name" value="RIO"/>
    <property type="match status" value="1"/>
</dbReference>
<evidence type="ECO:0000256" key="9">
    <source>
        <dbReference type="ARBA" id="ARBA00022679"/>
    </source>
</evidence>
<dbReference type="EMBL" id="GDJX01007998">
    <property type="protein sequence ID" value="JAT59938.1"/>
    <property type="molecule type" value="Transcribed_RNA"/>
</dbReference>
<dbReference type="InterPro" id="IPR000687">
    <property type="entry name" value="RIO_kinase"/>
</dbReference>
<proteinExistence type="inferred from homology"/>
<name>A0A1D1YZ59_9ARAE</name>
<keyword evidence="10" id="KW-0479">Metal-binding</keyword>
<feature type="active site" description="4-aspartylphosphate intermediate" evidence="19">
    <location>
        <position position="332"/>
    </location>
</feature>
<keyword evidence="7" id="KW-0690">Ribosome biogenesis</keyword>
<dbReference type="PROSITE" id="PS50011">
    <property type="entry name" value="PROTEIN_KINASE_DOM"/>
    <property type="match status" value="1"/>
</dbReference>
<keyword evidence="13" id="KW-0378">Hydrolase</keyword>
<gene>
    <name evidence="24" type="primary">RIOK1_4</name>
    <name evidence="24" type="ORF">g.61760</name>
</gene>
<evidence type="ECO:0000256" key="7">
    <source>
        <dbReference type="ARBA" id="ARBA00022517"/>
    </source>
</evidence>
<evidence type="ECO:0000256" key="5">
    <source>
        <dbReference type="ARBA" id="ARBA00016038"/>
    </source>
</evidence>
<keyword evidence="14 18" id="KW-0067">ATP-binding</keyword>
<feature type="region of interest" description="Disordered" evidence="22">
    <location>
        <begin position="461"/>
        <end position="568"/>
    </location>
</feature>
<feature type="compositionally biased region" description="Basic and acidic residues" evidence="22">
    <location>
        <begin position="468"/>
        <end position="498"/>
    </location>
</feature>
<keyword evidence="12 18" id="KW-0418">Kinase</keyword>
<evidence type="ECO:0000313" key="24">
    <source>
        <dbReference type="EMBL" id="JAT59938.1"/>
    </source>
</evidence>
<accession>A0A1D1YZ59</accession>
<dbReference type="SUPFAM" id="SSF56112">
    <property type="entry name" value="Protein kinase-like (PK-like)"/>
    <property type="match status" value="1"/>
</dbReference>
<dbReference type="GO" id="GO:0046872">
    <property type="term" value="F:metal ion binding"/>
    <property type="evidence" value="ECO:0007669"/>
    <property type="project" value="UniProtKB-KW"/>
</dbReference>
<feature type="binding site" evidence="20">
    <location>
        <position position="199"/>
    </location>
    <ligand>
        <name>ATP</name>
        <dbReference type="ChEBI" id="CHEBI:30616"/>
    </ligand>
</feature>
<dbReference type="GO" id="GO:0005524">
    <property type="term" value="F:ATP binding"/>
    <property type="evidence" value="ECO:0007669"/>
    <property type="project" value="UniProtKB-KW"/>
</dbReference>
<evidence type="ECO:0000256" key="8">
    <source>
        <dbReference type="ARBA" id="ARBA00022527"/>
    </source>
</evidence>
<reference evidence="24" key="1">
    <citation type="submission" date="2015-07" db="EMBL/GenBank/DDBJ databases">
        <title>Transcriptome Assembly of Anthurium amnicola.</title>
        <authorList>
            <person name="Suzuki J."/>
        </authorList>
    </citation>
    <scope>NUCLEOTIDE SEQUENCE</scope>
</reference>
<dbReference type="GO" id="GO:0106310">
    <property type="term" value="F:protein serine kinase activity"/>
    <property type="evidence" value="ECO:0007669"/>
    <property type="project" value="RHEA"/>
</dbReference>
<evidence type="ECO:0000256" key="14">
    <source>
        <dbReference type="ARBA" id="ARBA00022840"/>
    </source>
</evidence>
<evidence type="ECO:0000256" key="13">
    <source>
        <dbReference type="ARBA" id="ARBA00022801"/>
    </source>
</evidence>
<organism evidence="24">
    <name type="scientific">Anthurium amnicola</name>
    <dbReference type="NCBI Taxonomy" id="1678845"/>
    <lineage>
        <taxon>Eukaryota</taxon>
        <taxon>Viridiplantae</taxon>
        <taxon>Streptophyta</taxon>
        <taxon>Embryophyta</taxon>
        <taxon>Tracheophyta</taxon>
        <taxon>Spermatophyta</taxon>
        <taxon>Magnoliopsida</taxon>
        <taxon>Liliopsida</taxon>
        <taxon>Araceae</taxon>
        <taxon>Pothoideae</taxon>
        <taxon>Potheae</taxon>
        <taxon>Anthurium</taxon>
    </lineage>
</organism>
<evidence type="ECO:0000256" key="22">
    <source>
        <dbReference type="SAM" id="MobiDB-lite"/>
    </source>
</evidence>
<dbReference type="EC" id="2.7.11.1" evidence="4 18"/>
<dbReference type="Gene3D" id="3.30.200.20">
    <property type="entry name" value="Phosphorylase Kinase, domain 1"/>
    <property type="match status" value="1"/>
</dbReference>
<dbReference type="Gene3D" id="1.10.510.10">
    <property type="entry name" value="Transferase(Phosphotransferase) domain 1"/>
    <property type="match status" value="1"/>
</dbReference>
<dbReference type="PROSITE" id="PS01245">
    <property type="entry name" value="RIO1"/>
    <property type="match status" value="1"/>
</dbReference>
<keyword evidence="6" id="KW-0963">Cytoplasm</keyword>
<dbReference type="GO" id="GO:0016787">
    <property type="term" value="F:hydrolase activity"/>
    <property type="evidence" value="ECO:0007669"/>
    <property type="project" value="UniProtKB-KW"/>
</dbReference>
<comment type="similarity">
    <text evidence="3 18">Belongs to the protein kinase superfamily. RIO-type Ser/Thr kinase family.</text>
</comment>
<feature type="binding site" evidence="20">
    <location>
        <position position="271"/>
    </location>
    <ligand>
        <name>ATP</name>
        <dbReference type="ChEBI" id="CHEBI:30616"/>
    </ligand>
</feature>
<dbReference type="InterPro" id="IPR017407">
    <property type="entry name" value="Ser/Thr_kinase_Rio1"/>
</dbReference>
<dbReference type="PANTHER" id="PTHR45723">
    <property type="entry name" value="SERINE/THREONINE-PROTEIN KINASE RIO1"/>
    <property type="match status" value="1"/>
</dbReference>
<evidence type="ECO:0000256" key="18">
    <source>
        <dbReference type="PIRNR" id="PIRNR038147"/>
    </source>
</evidence>
<feature type="region of interest" description="Disordered" evidence="22">
    <location>
        <begin position="1"/>
        <end position="92"/>
    </location>
</feature>
<evidence type="ECO:0000256" key="15">
    <source>
        <dbReference type="ARBA" id="ARBA00022842"/>
    </source>
</evidence>
<dbReference type="InterPro" id="IPR018935">
    <property type="entry name" value="RIO_kinase_CS"/>
</dbReference>
<keyword evidence="9 18" id="KW-0808">Transferase</keyword>
<evidence type="ECO:0000256" key="17">
    <source>
        <dbReference type="ARBA" id="ARBA00048679"/>
    </source>
</evidence>
<dbReference type="InterPro" id="IPR011009">
    <property type="entry name" value="Kinase-like_dom_sf"/>
</dbReference>
<dbReference type="InterPro" id="IPR018934">
    <property type="entry name" value="RIO_dom"/>
</dbReference>
<sequence length="568" mass="64513">MQPDEFVAAAAAAADVAEGRPEGDEEQPEEEEDDGEGSWSSDSEVGDALDWLDSREGPEAGGGVAPAPFSHAPSRRPNAHGGLLSRPLQPLSNRNQKFSAHIRADPLEEWEGRMDVGMSNSVTTAIRDNVREMAIGRIRNTEKADRATVEQAIDPRTRMVLFKMLNRGIFNDINGCISTGKEANVYHATKVDGQELAIKVYKTSVLVFKDRDRYVQGDYRFRFGYCKHNPRKMVKTWAEKEMRNLLRVKAAGIRCPTPLLLRLHVLVMEFIGKAGWAAPRLKDASLSEDKLRESYMEIIMTMRTMYQKCKLVHGDLSEYNILYFEGHLYIIDVSQSVDLDHPSALDFLKEDCIHISDFFNKHGVAVMSVKELFDFITDPSIADEHVDEYLEKVQQKVLERGNVSTLEDEIAPTIFVQTLEHLKKCEEDLVQMSMLQRPKFDYEPTTVEIYDQPLLAFIHTQKESSQQPKEETSEVDRNGSVDDQNSKIEKSLEVRTETETDEETSSSDSDADASKSRNGSKVTVEEKRAARKEHKKKIKEEKREARKTKVPKAEKKRRKKLAKAKCSR</sequence>
<feature type="domain" description="Protein kinase" evidence="23">
    <location>
        <begin position="159"/>
        <end position="455"/>
    </location>
</feature>
<keyword evidence="8 18" id="KW-0723">Serine/threonine-protein kinase</keyword>
<feature type="compositionally biased region" description="Acidic residues" evidence="22">
    <location>
        <begin position="499"/>
        <end position="511"/>
    </location>
</feature>
<evidence type="ECO:0000256" key="20">
    <source>
        <dbReference type="PIRSR" id="PIRSR038147-2"/>
    </source>
</evidence>
<dbReference type="FunFam" id="3.30.200.20:FF:000148">
    <property type="entry name" value="Serine/threonine-protein kinase RIO1"/>
    <property type="match status" value="1"/>
</dbReference>
<protein>
    <recommendedName>
        <fullName evidence="5 18">Serine/threonine-protein kinase RIO1</fullName>
        <ecNumber evidence="4 18">2.7.11.1</ecNumber>
    </recommendedName>
</protein>
<comment type="cofactor">
    <cofactor evidence="1 21">
        <name>Mg(2+)</name>
        <dbReference type="ChEBI" id="CHEBI:18420"/>
    </cofactor>
</comment>
<evidence type="ECO:0000256" key="4">
    <source>
        <dbReference type="ARBA" id="ARBA00012513"/>
    </source>
</evidence>
<dbReference type="CDD" id="cd05147">
    <property type="entry name" value="RIO1_euk"/>
    <property type="match status" value="1"/>
</dbReference>